<dbReference type="Gene3D" id="2.120.10.30">
    <property type="entry name" value="TolB, C-terminal domain"/>
    <property type="match status" value="1"/>
</dbReference>
<comment type="similarity">
    <text evidence="1">Belongs to the TolB family.</text>
</comment>
<feature type="domain" description="Peptidase MA-like" evidence="2">
    <location>
        <begin position="56"/>
        <end position="255"/>
    </location>
</feature>
<dbReference type="Gene3D" id="2.40.160.50">
    <property type="entry name" value="membrane protein fhac: a member of the omp85/tpsb transporter family"/>
    <property type="match status" value="1"/>
</dbReference>
<dbReference type="InterPro" id="IPR011042">
    <property type="entry name" value="6-blade_b-propeller_TolB-like"/>
</dbReference>
<accession>A0A7C6EFT3</accession>
<gene>
    <name evidence="3" type="ORF">ENV70_00685</name>
</gene>
<dbReference type="Pfam" id="PF07676">
    <property type="entry name" value="PD40"/>
    <property type="match status" value="2"/>
</dbReference>
<dbReference type="PANTHER" id="PTHR36842">
    <property type="entry name" value="PROTEIN TOLB HOMOLOG"/>
    <property type="match status" value="1"/>
</dbReference>
<organism evidence="3">
    <name type="scientific">candidate division WOR-3 bacterium</name>
    <dbReference type="NCBI Taxonomy" id="2052148"/>
    <lineage>
        <taxon>Bacteria</taxon>
        <taxon>Bacteria division WOR-3</taxon>
    </lineage>
</organism>
<name>A0A7C6EFT3_UNCW3</name>
<dbReference type="EMBL" id="DTHJ01000012">
    <property type="protein sequence ID" value="HHS62120.1"/>
    <property type="molecule type" value="Genomic_DNA"/>
</dbReference>
<comment type="caution">
    <text evidence="3">The sequence shown here is derived from an EMBL/GenBank/DDBJ whole genome shotgun (WGS) entry which is preliminary data.</text>
</comment>
<dbReference type="InterPro" id="IPR011659">
    <property type="entry name" value="WD40"/>
</dbReference>
<evidence type="ECO:0000259" key="2">
    <source>
        <dbReference type="Pfam" id="PF13485"/>
    </source>
</evidence>
<dbReference type="InterPro" id="IPR039568">
    <property type="entry name" value="Peptidase_MA-like_dom"/>
</dbReference>
<evidence type="ECO:0000256" key="1">
    <source>
        <dbReference type="ARBA" id="ARBA00009820"/>
    </source>
</evidence>
<proteinExistence type="inferred from homology"/>
<protein>
    <recommendedName>
        <fullName evidence="2">Peptidase MA-like domain-containing protein</fullName>
    </recommendedName>
</protein>
<sequence length="931" mass="108427">MTPFLLGLFFFNQSFGQNKIQYRDFNFNILSSEHFEIYFYEGGETIAHFAQDVLEDGYEQLNKDFGIEVEFRIPVILYNSPNHFSQTNVTLELIEESVGGFTEILKNRMVIPFNGDYEELRHVLVHELTHVFQFVIFFPSKLEAILTGDFLYSIPLWVMEGSAEFFSQGWNLEADIYMRDLVINNQVIPLSDLGNYSGYIIYKEGQAFYHYVSAKYGREKISEFLHLLKAKKNLENAFISAFGIGVDEFNKRWFRFYQLRYYPKIKFVENFEALARVVYDHKKTNSFYNTSSAISPNGDKIAFISDRLGNVDLIVISSIDGRILKKLIRAEYSSGYEGLHLYQGGISWSPDEKYISFAARAQGEDVLYIINSQNGRVYKKFKLKLNGIYSPKFSPDGKRIIFSGLKDSYLDIYQTEIKSGRVERITNDIYADKFPVISSENRIIFVSDRPDSDENYHYGSYGVFLKDGDDIKRLTPRTTYIASPFFNADTGIFFVADYDSAYNLYYFSLNENRIVKRTNILTGIYYPSISKDFQKIAFGYYNNYGYDICILKEPLKHMTESDSVEVETAENSYTAGVPDQEKIRKYRLKFTLDYIVASASYYTPLGFSGMTQIALSDILGDHLIQFSTDFYGSLTSSDIFFVYWYLKKRMDFGFAFYQYLNYFADGNDLVIWRYLGVGGVFQYPFTKFLRAELGIYKYKIYETKWFDFFDDFYSDRYRDTSYNFTYPELSFIFDNAKWGDTGPINGVRARITGYTTIFSDFDIKVGILDYRRYFRLSPRASLASRLVLAGNFGRDEELWSLGGPGSIRGFDYYTFTGADLGFFNFEYRFPFIDRLRLAFPLPVEFKNIRGVLFADFAGIYSDSFDVFEPVEGIIPVRFKDVKMGLGFGLRFNLFFAIFKLDFARANDLQNWVDEKGDPSKWKFYLTIGPEW</sequence>
<dbReference type="Pfam" id="PF13485">
    <property type="entry name" value="Peptidase_MA_2"/>
    <property type="match status" value="1"/>
</dbReference>
<dbReference type="PANTHER" id="PTHR36842:SF1">
    <property type="entry name" value="PROTEIN TOLB"/>
    <property type="match status" value="1"/>
</dbReference>
<dbReference type="SUPFAM" id="SSF82171">
    <property type="entry name" value="DPP6 N-terminal domain-like"/>
    <property type="match status" value="1"/>
</dbReference>
<evidence type="ECO:0000313" key="3">
    <source>
        <dbReference type="EMBL" id="HHS62120.1"/>
    </source>
</evidence>
<reference evidence="3" key="1">
    <citation type="journal article" date="2020" name="mSystems">
        <title>Genome- and Community-Level Interaction Insights into Carbon Utilization and Element Cycling Functions of Hydrothermarchaeota in Hydrothermal Sediment.</title>
        <authorList>
            <person name="Zhou Z."/>
            <person name="Liu Y."/>
            <person name="Xu W."/>
            <person name="Pan J."/>
            <person name="Luo Z.H."/>
            <person name="Li M."/>
        </authorList>
    </citation>
    <scope>NUCLEOTIDE SEQUENCE [LARGE SCALE GENOMIC DNA]</scope>
    <source>
        <strain evidence="3">SpSt-783</strain>
    </source>
</reference>
<dbReference type="AlphaFoldDB" id="A0A7C6EFT3"/>